<dbReference type="InterPro" id="IPR002328">
    <property type="entry name" value="ADH_Zn_CS"/>
</dbReference>
<dbReference type="PANTHER" id="PTHR43401">
    <property type="entry name" value="L-THREONINE 3-DEHYDROGENASE"/>
    <property type="match status" value="1"/>
</dbReference>
<keyword evidence="2 4" id="KW-0862">Zinc</keyword>
<feature type="compositionally biased region" description="Basic and acidic residues" evidence="5">
    <location>
        <begin position="7"/>
        <end position="22"/>
    </location>
</feature>
<keyword evidence="8" id="KW-1185">Reference proteome</keyword>
<dbReference type="Pfam" id="PF00107">
    <property type="entry name" value="ADH_zinc_N"/>
    <property type="match status" value="1"/>
</dbReference>
<dbReference type="Pfam" id="PF08240">
    <property type="entry name" value="ADH_N"/>
    <property type="match status" value="1"/>
</dbReference>
<protein>
    <submittedName>
        <fullName evidence="7">Zinc-dependent alcohol dehydrogenase family protein</fullName>
    </submittedName>
</protein>
<dbReference type="GO" id="GO:0044281">
    <property type="term" value="P:small molecule metabolic process"/>
    <property type="evidence" value="ECO:0007669"/>
    <property type="project" value="UniProtKB-ARBA"/>
</dbReference>
<proteinExistence type="inferred from homology"/>
<dbReference type="SUPFAM" id="SSF51735">
    <property type="entry name" value="NAD(P)-binding Rossmann-fold domains"/>
    <property type="match status" value="1"/>
</dbReference>
<evidence type="ECO:0000256" key="3">
    <source>
        <dbReference type="ARBA" id="ARBA00023002"/>
    </source>
</evidence>
<dbReference type="InterPro" id="IPR036291">
    <property type="entry name" value="NAD(P)-bd_dom_sf"/>
</dbReference>
<dbReference type="AlphaFoldDB" id="A0A8J7YDA1"/>
<dbReference type="InterPro" id="IPR013149">
    <property type="entry name" value="ADH-like_C"/>
</dbReference>
<feature type="domain" description="Enoyl reductase (ER)" evidence="6">
    <location>
        <begin position="7"/>
        <end position="337"/>
    </location>
</feature>
<comment type="similarity">
    <text evidence="4">Belongs to the zinc-containing alcohol dehydrogenase family.</text>
</comment>
<comment type="caution">
    <text evidence="7">The sequence shown here is derived from an EMBL/GenBank/DDBJ whole genome shotgun (WGS) entry which is preliminary data.</text>
</comment>
<dbReference type="PANTHER" id="PTHR43401:SF2">
    <property type="entry name" value="L-THREONINE 3-DEHYDROGENASE"/>
    <property type="match status" value="1"/>
</dbReference>
<reference evidence="7 8" key="1">
    <citation type="submission" date="2021-06" db="EMBL/GenBank/DDBJ databases">
        <title>New haloarchaea isolates fom saline soil.</title>
        <authorList>
            <person name="Duran-Viseras A."/>
            <person name="Sanchez-Porro C.S."/>
            <person name="Ventosa A."/>
        </authorList>
    </citation>
    <scope>NUCLEOTIDE SEQUENCE [LARGE SCALE GENOMIC DNA]</scope>
    <source>
        <strain evidence="7 8">JCM 183640</strain>
    </source>
</reference>
<dbReference type="OrthoDB" id="73567at2157"/>
<dbReference type="GO" id="GO:0008270">
    <property type="term" value="F:zinc ion binding"/>
    <property type="evidence" value="ECO:0007669"/>
    <property type="project" value="InterPro"/>
</dbReference>
<dbReference type="Gene3D" id="3.90.180.10">
    <property type="entry name" value="Medium-chain alcohol dehydrogenases, catalytic domain"/>
    <property type="match status" value="1"/>
</dbReference>
<dbReference type="InterPro" id="IPR013154">
    <property type="entry name" value="ADH-like_N"/>
</dbReference>
<name>A0A8J7YDA1_9EURY</name>
<dbReference type="SUPFAM" id="SSF50129">
    <property type="entry name" value="GroES-like"/>
    <property type="match status" value="1"/>
</dbReference>
<evidence type="ECO:0000256" key="2">
    <source>
        <dbReference type="ARBA" id="ARBA00022833"/>
    </source>
</evidence>
<dbReference type="GO" id="GO:0030554">
    <property type="term" value="F:adenyl nucleotide binding"/>
    <property type="evidence" value="ECO:0007669"/>
    <property type="project" value="UniProtKB-ARBA"/>
</dbReference>
<dbReference type="EMBL" id="JAHQXF010000003">
    <property type="protein sequence ID" value="MBV0926139.1"/>
    <property type="molecule type" value="Genomic_DNA"/>
</dbReference>
<dbReference type="InterPro" id="IPR020843">
    <property type="entry name" value="ER"/>
</dbReference>
<organism evidence="7 8">
    <name type="scientific">Haloarcula limicola</name>
    <dbReference type="NCBI Taxonomy" id="1429915"/>
    <lineage>
        <taxon>Archaea</taxon>
        <taxon>Methanobacteriati</taxon>
        <taxon>Methanobacteriota</taxon>
        <taxon>Stenosarchaea group</taxon>
        <taxon>Halobacteria</taxon>
        <taxon>Halobacteriales</taxon>
        <taxon>Haloarculaceae</taxon>
        <taxon>Haloarcula</taxon>
    </lineage>
</organism>
<evidence type="ECO:0000256" key="5">
    <source>
        <dbReference type="SAM" id="MobiDB-lite"/>
    </source>
</evidence>
<evidence type="ECO:0000313" key="7">
    <source>
        <dbReference type="EMBL" id="MBV0926139.1"/>
    </source>
</evidence>
<dbReference type="GO" id="GO:0043168">
    <property type="term" value="F:anion binding"/>
    <property type="evidence" value="ECO:0007669"/>
    <property type="project" value="UniProtKB-ARBA"/>
</dbReference>
<sequence length="342" mass="36394">MKSAVLTDEREVTVSDRERPTPGDDDVIVKIGACGVCMTDYHLYHGTFPAEFPVVPGHESAGEVVATGDGVSNFEEGDRVAVFPGIPCGECDFCKEGKQNLCENTVSMGGAGDEILDGAFAEYLRAPAQCLQDIGDLSYSAAAFAEPLACCIHGVDRADIESGDTVVIVGAGPIGLLLLQAFRASGAGTIIVSELVDERREIATQLGADHVVDPSAGALADHVDELVDRVDVAVEAVGLPTTIEEAHSITSPGGTTLVFGVPPQNESIEIDPFELYYRELEMVGVFALTQNTFSRAVTLLQGDRIETERLVTDELGLDGLQTAFDQMENNEGLKKMIYPNGR</sequence>
<evidence type="ECO:0000259" key="6">
    <source>
        <dbReference type="SMART" id="SM00829"/>
    </source>
</evidence>
<dbReference type="RefSeq" id="WP_162319002.1">
    <property type="nucleotide sequence ID" value="NZ_JAHQXF010000003.1"/>
</dbReference>
<dbReference type="InterPro" id="IPR011032">
    <property type="entry name" value="GroES-like_sf"/>
</dbReference>
<dbReference type="SMART" id="SM00829">
    <property type="entry name" value="PKS_ER"/>
    <property type="match status" value="1"/>
</dbReference>
<dbReference type="PROSITE" id="PS00059">
    <property type="entry name" value="ADH_ZINC"/>
    <property type="match status" value="1"/>
</dbReference>
<keyword evidence="1 4" id="KW-0479">Metal-binding</keyword>
<dbReference type="InterPro" id="IPR050129">
    <property type="entry name" value="Zn_alcohol_dh"/>
</dbReference>
<gene>
    <name evidence="7" type="ORF">KTS45_18185</name>
</gene>
<accession>A0A8J7YDA1</accession>
<dbReference type="CDD" id="cd08234">
    <property type="entry name" value="threonine_DH_like"/>
    <property type="match status" value="1"/>
</dbReference>
<dbReference type="Gene3D" id="3.40.50.720">
    <property type="entry name" value="NAD(P)-binding Rossmann-like Domain"/>
    <property type="match status" value="1"/>
</dbReference>
<comment type="cofactor">
    <cofactor evidence="4">
        <name>Zn(2+)</name>
        <dbReference type="ChEBI" id="CHEBI:29105"/>
    </cofactor>
</comment>
<evidence type="ECO:0000313" key="8">
    <source>
        <dbReference type="Proteomes" id="UP000766550"/>
    </source>
</evidence>
<dbReference type="GO" id="GO:0051262">
    <property type="term" value="P:protein tetramerization"/>
    <property type="evidence" value="ECO:0007669"/>
    <property type="project" value="UniProtKB-ARBA"/>
</dbReference>
<evidence type="ECO:0000256" key="1">
    <source>
        <dbReference type="ARBA" id="ARBA00022723"/>
    </source>
</evidence>
<dbReference type="GO" id="GO:0016616">
    <property type="term" value="F:oxidoreductase activity, acting on the CH-OH group of donors, NAD or NADP as acceptor"/>
    <property type="evidence" value="ECO:0007669"/>
    <property type="project" value="UniProtKB-ARBA"/>
</dbReference>
<dbReference type="Proteomes" id="UP000766550">
    <property type="component" value="Unassembled WGS sequence"/>
</dbReference>
<feature type="region of interest" description="Disordered" evidence="5">
    <location>
        <begin position="1"/>
        <end position="22"/>
    </location>
</feature>
<evidence type="ECO:0000256" key="4">
    <source>
        <dbReference type="RuleBase" id="RU361277"/>
    </source>
</evidence>
<keyword evidence="3" id="KW-0560">Oxidoreductase</keyword>